<feature type="compositionally biased region" description="Low complexity" evidence="3">
    <location>
        <begin position="39"/>
        <end position="56"/>
    </location>
</feature>
<feature type="compositionally biased region" description="Basic and acidic residues" evidence="3">
    <location>
        <begin position="57"/>
        <end position="77"/>
    </location>
</feature>
<reference evidence="5 6" key="1">
    <citation type="submission" date="2019-05" db="EMBL/GenBank/DDBJ databases">
        <title>Emergence of the Ug99 lineage of the wheat stem rust pathogen through somatic hybridization.</title>
        <authorList>
            <person name="Li F."/>
            <person name="Upadhyaya N.M."/>
            <person name="Sperschneider J."/>
            <person name="Matny O."/>
            <person name="Nguyen-Phuc H."/>
            <person name="Mago R."/>
            <person name="Raley C."/>
            <person name="Miller M.E."/>
            <person name="Silverstein K.A.T."/>
            <person name="Henningsen E."/>
            <person name="Hirsch C.D."/>
            <person name="Visser B."/>
            <person name="Pretorius Z.A."/>
            <person name="Steffenson B.J."/>
            <person name="Schwessinger B."/>
            <person name="Dodds P.N."/>
            <person name="Figueroa M."/>
        </authorList>
    </citation>
    <scope>NUCLEOTIDE SEQUENCE [LARGE SCALE GENOMIC DNA]</scope>
    <source>
        <strain evidence="5 6">Ug99</strain>
    </source>
</reference>
<dbReference type="InterPro" id="IPR036875">
    <property type="entry name" value="Znf_CCHC_sf"/>
</dbReference>
<dbReference type="InterPro" id="IPR001878">
    <property type="entry name" value="Znf_CCHC"/>
</dbReference>
<proteinExistence type="predicted"/>
<keyword evidence="1" id="KW-0507">mRNA processing</keyword>
<gene>
    <name evidence="5" type="primary">CEG1_15</name>
    <name evidence="5" type="ORF">PGTUg99_031605</name>
</gene>
<dbReference type="SUPFAM" id="SSF57756">
    <property type="entry name" value="Retrovirus zinc finger-like domains"/>
    <property type="match status" value="1"/>
</dbReference>
<evidence type="ECO:0000313" key="6">
    <source>
        <dbReference type="Proteomes" id="UP000325313"/>
    </source>
</evidence>
<keyword evidence="2" id="KW-0862">Zinc</keyword>
<dbReference type="GO" id="GO:0003676">
    <property type="term" value="F:nucleic acid binding"/>
    <property type="evidence" value="ECO:0007669"/>
    <property type="project" value="InterPro"/>
</dbReference>
<feature type="region of interest" description="Disordered" evidence="3">
    <location>
        <begin position="429"/>
        <end position="451"/>
    </location>
</feature>
<protein>
    <submittedName>
        <fullName evidence="5">Dcp1p-Dcp2p decapping enzyme complex alpha subunit</fullName>
    </submittedName>
</protein>
<dbReference type="Proteomes" id="UP000325313">
    <property type="component" value="Unassembled WGS sequence"/>
</dbReference>
<feature type="domain" description="CCHC-type" evidence="4">
    <location>
        <begin position="401"/>
        <end position="416"/>
    </location>
</feature>
<evidence type="ECO:0000313" key="5">
    <source>
        <dbReference type="EMBL" id="KAA1133913.1"/>
    </source>
</evidence>
<sequence>MSNWFGLNQEKERNKREEDINRKTEVLQGKSKENDIDIDSNSPTSPKSSSDTSSSDIEQKTRMSGDQTNHHEQSLTTDEAKQLFIDMRTEIAKLRLNVESLRQTPVAAPVPPTPPQTTDQSLKDILLRNFVRSPLSAHKEINPRKPILDYDGVQFQVWHDALDRTLMHFFMKDKSFLEEPANFDGLLLTENSLIASVIRNTIEDQLVGIVEGSKLKAPLELYNLLKNNCSKSDRRHKIELVDKLMALVTDPSPSDGFTLSKWATVIAELDQLKIEWPEVSGLLLQTAFKPPIGVDTKTFEFSVDQQLDAKDKPAFADVSSVIQSATGKLKSKVSSNGPVPMDLDRIQAMNSNKAYVAPQRRHPPQHQSTDRQHPKVSIDKATHYKGKGQSEALLNKYGHSCVYCKKEGHWYSDCPSFWKDVATKKIASPPDNYASTESHYQPPRQPENDRLRQVNIPNVTEGCLLDSGASAHDAYCQMAGS</sequence>
<dbReference type="SMART" id="SM00343">
    <property type="entry name" value="ZnF_C2HC"/>
    <property type="match status" value="1"/>
</dbReference>
<dbReference type="PROSITE" id="PS50158">
    <property type="entry name" value="ZF_CCHC"/>
    <property type="match status" value="1"/>
</dbReference>
<evidence type="ECO:0000256" key="1">
    <source>
        <dbReference type="ARBA" id="ARBA00022664"/>
    </source>
</evidence>
<dbReference type="GO" id="GO:0008270">
    <property type="term" value="F:zinc ion binding"/>
    <property type="evidence" value="ECO:0007669"/>
    <property type="project" value="UniProtKB-KW"/>
</dbReference>
<comment type="caution">
    <text evidence="5">The sequence shown here is derived from an EMBL/GenBank/DDBJ whole genome shotgun (WGS) entry which is preliminary data.</text>
</comment>
<dbReference type="GO" id="GO:0006397">
    <property type="term" value="P:mRNA processing"/>
    <property type="evidence" value="ECO:0007669"/>
    <property type="project" value="UniProtKB-KW"/>
</dbReference>
<feature type="compositionally biased region" description="Basic and acidic residues" evidence="3">
    <location>
        <begin position="368"/>
        <end position="377"/>
    </location>
</feature>
<accession>A0A5B0S9Y2</accession>
<dbReference type="AlphaFoldDB" id="A0A5B0S9Y2"/>
<keyword evidence="2" id="KW-0863">Zinc-finger</keyword>
<feature type="region of interest" description="Disordered" evidence="3">
    <location>
        <begin position="357"/>
        <end position="377"/>
    </location>
</feature>
<evidence type="ECO:0000256" key="2">
    <source>
        <dbReference type="PROSITE-ProRule" id="PRU00047"/>
    </source>
</evidence>
<evidence type="ECO:0000259" key="4">
    <source>
        <dbReference type="PROSITE" id="PS50158"/>
    </source>
</evidence>
<name>A0A5B0S9Y2_PUCGR</name>
<keyword evidence="2" id="KW-0479">Metal-binding</keyword>
<dbReference type="EMBL" id="VDEP01000070">
    <property type="protein sequence ID" value="KAA1133913.1"/>
    <property type="molecule type" value="Genomic_DNA"/>
</dbReference>
<organism evidence="5 6">
    <name type="scientific">Puccinia graminis f. sp. tritici</name>
    <dbReference type="NCBI Taxonomy" id="56615"/>
    <lineage>
        <taxon>Eukaryota</taxon>
        <taxon>Fungi</taxon>
        <taxon>Dikarya</taxon>
        <taxon>Basidiomycota</taxon>
        <taxon>Pucciniomycotina</taxon>
        <taxon>Pucciniomycetes</taxon>
        <taxon>Pucciniales</taxon>
        <taxon>Pucciniaceae</taxon>
        <taxon>Puccinia</taxon>
    </lineage>
</organism>
<feature type="region of interest" description="Disordered" evidence="3">
    <location>
        <begin position="1"/>
        <end position="77"/>
    </location>
</feature>
<feature type="compositionally biased region" description="Basic and acidic residues" evidence="3">
    <location>
        <begin position="9"/>
        <end position="35"/>
    </location>
</feature>
<evidence type="ECO:0000256" key="3">
    <source>
        <dbReference type="SAM" id="MobiDB-lite"/>
    </source>
</evidence>